<dbReference type="EMBL" id="BLQM01000485">
    <property type="protein sequence ID" value="GMH92046.1"/>
    <property type="molecule type" value="Genomic_DNA"/>
</dbReference>
<accession>A0A9W7BKE7</accession>
<dbReference type="InterPro" id="IPR036412">
    <property type="entry name" value="HAD-like_sf"/>
</dbReference>
<dbReference type="GO" id="GO:0016787">
    <property type="term" value="F:hydrolase activity"/>
    <property type="evidence" value="ECO:0007669"/>
    <property type="project" value="InterPro"/>
</dbReference>
<proteinExistence type="predicted"/>
<dbReference type="Gene3D" id="1.10.150.240">
    <property type="entry name" value="Putative phosphatase, domain 2"/>
    <property type="match status" value="1"/>
</dbReference>
<dbReference type="Gene3D" id="3.40.50.1000">
    <property type="entry name" value="HAD superfamily/HAD-like"/>
    <property type="match status" value="1"/>
</dbReference>
<sequence length="222" mass="24106">GLLFDCDGVIIETEAIHLVAYNEAWKSLVNPQTNDPVFWSIPYYDMLQNTVGGGKNKMRYYFDTTSSGVWPTVDGGKAPETDEEKTDLVDKLQDMKTEIYQDMVRSEAEARPGLLSLMDQALSEPTTAVGVCSASTKSAVETVLSVVLGPERVSKLDVFLAGDDVTVKKPDPMIYSTAVEKVGLKPEDCVVVEDSLIGLKAAKAAGCSCIITYTDSTVNEDF</sequence>
<reference evidence="2" key="1">
    <citation type="journal article" date="2023" name="Commun. Biol.">
        <title>Genome analysis of Parmales, the sister group of diatoms, reveals the evolutionary specialization of diatoms from phago-mixotrophs to photoautotrophs.</title>
        <authorList>
            <person name="Ban H."/>
            <person name="Sato S."/>
            <person name="Yoshikawa S."/>
            <person name="Yamada K."/>
            <person name="Nakamura Y."/>
            <person name="Ichinomiya M."/>
            <person name="Sato N."/>
            <person name="Blanc-Mathieu R."/>
            <person name="Endo H."/>
            <person name="Kuwata A."/>
            <person name="Ogata H."/>
        </authorList>
    </citation>
    <scope>NUCLEOTIDE SEQUENCE [LARGE SCALE GENOMIC DNA]</scope>
</reference>
<gene>
    <name evidence="1" type="ORF">TL16_g12233</name>
</gene>
<dbReference type="SFLD" id="SFLDS00003">
    <property type="entry name" value="Haloacid_Dehalogenase"/>
    <property type="match status" value="1"/>
</dbReference>
<dbReference type="InterPro" id="IPR023214">
    <property type="entry name" value="HAD_sf"/>
</dbReference>
<organism evidence="1 2">
    <name type="scientific">Triparma laevis f. inornata</name>
    <dbReference type="NCBI Taxonomy" id="1714386"/>
    <lineage>
        <taxon>Eukaryota</taxon>
        <taxon>Sar</taxon>
        <taxon>Stramenopiles</taxon>
        <taxon>Ochrophyta</taxon>
        <taxon>Bolidophyceae</taxon>
        <taxon>Parmales</taxon>
        <taxon>Triparmaceae</taxon>
        <taxon>Triparma</taxon>
    </lineage>
</organism>
<dbReference type="InterPro" id="IPR023198">
    <property type="entry name" value="PGP-like_dom2"/>
</dbReference>
<evidence type="ECO:0000313" key="1">
    <source>
        <dbReference type="EMBL" id="GMH92046.1"/>
    </source>
</evidence>
<dbReference type="AlphaFoldDB" id="A0A9W7BKE7"/>
<dbReference type="SFLD" id="SFLDG01129">
    <property type="entry name" value="C1.5:_HAD__Beta-PGM__Phosphata"/>
    <property type="match status" value="1"/>
</dbReference>
<dbReference type="InterPro" id="IPR006439">
    <property type="entry name" value="HAD-SF_hydro_IA"/>
</dbReference>
<evidence type="ECO:0000313" key="2">
    <source>
        <dbReference type="Proteomes" id="UP001162640"/>
    </source>
</evidence>
<dbReference type="PANTHER" id="PTHR42896:SF4">
    <property type="entry name" value="OS08G0485900 PROTEIN"/>
    <property type="match status" value="1"/>
</dbReference>
<dbReference type="SUPFAM" id="SSF56784">
    <property type="entry name" value="HAD-like"/>
    <property type="match status" value="1"/>
</dbReference>
<protein>
    <submittedName>
        <fullName evidence="1">Uncharacterized protein</fullName>
    </submittedName>
</protein>
<feature type="non-terminal residue" evidence="1">
    <location>
        <position position="222"/>
    </location>
</feature>
<dbReference type="InterPro" id="IPR044999">
    <property type="entry name" value="CbbY-like"/>
</dbReference>
<dbReference type="Pfam" id="PF00702">
    <property type="entry name" value="Hydrolase"/>
    <property type="match status" value="1"/>
</dbReference>
<dbReference type="PANTHER" id="PTHR42896">
    <property type="entry name" value="XYLULOSE-1,5-BISPHOSPHATE (XUBP) PHOSPHATASE"/>
    <property type="match status" value="1"/>
</dbReference>
<dbReference type="NCBIfam" id="TIGR01509">
    <property type="entry name" value="HAD-SF-IA-v3"/>
    <property type="match status" value="1"/>
</dbReference>
<feature type="non-terminal residue" evidence="1">
    <location>
        <position position="1"/>
    </location>
</feature>
<comment type="caution">
    <text evidence="1">The sequence shown here is derived from an EMBL/GenBank/DDBJ whole genome shotgun (WGS) entry which is preliminary data.</text>
</comment>
<dbReference type="Proteomes" id="UP001162640">
    <property type="component" value="Unassembled WGS sequence"/>
</dbReference>
<name>A0A9W7BKE7_9STRA</name>